<keyword evidence="1" id="KW-0472">Membrane</keyword>
<gene>
    <name evidence="2" type="primary">ytzI</name>
    <name evidence="2" type="ORF">H9895_05215</name>
</gene>
<dbReference type="NCBIfam" id="NF033232">
    <property type="entry name" value="small_YtzI"/>
    <property type="match status" value="1"/>
</dbReference>
<reference evidence="2" key="1">
    <citation type="journal article" date="2021" name="PeerJ">
        <title>Extensive microbial diversity within the chicken gut microbiome revealed by metagenomics and culture.</title>
        <authorList>
            <person name="Gilroy R."/>
            <person name="Ravi A."/>
            <person name="Getino M."/>
            <person name="Pursley I."/>
            <person name="Horton D.L."/>
            <person name="Alikhan N.F."/>
            <person name="Baker D."/>
            <person name="Gharbi K."/>
            <person name="Hall N."/>
            <person name="Watson M."/>
            <person name="Adriaenssens E.M."/>
            <person name="Foster-Nyarko E."/>
            <person name="Jarju S."/>
            <person name="Secka A."/>
            <person name="Antonio M."/>
            <person name="Oren A."/>
            <person name="Chaudhuri R.R."/>
            <person name="La Ragione R."/>
            <person name="Hildebrand F."/>
            <person name="Pallen M.J."/>
        </authorList>
    </citation>
    <scope>NUCLEOTIDE SEQUENCE</scope>
    <source>
        <strain evidence="2">CHK169-2315</strain>
    </source>
</reference>
<accession>A0A9D1PLW1</accession>
<evidence type="ECO:0000256" key="1">
    <source>
        <dbReference type="SAM" id="Phobius"/>
    </source>
</evidence>
<reference evidence="2" key="2">
    <citation type="submission" date="2021-04" db="EMBL/GenBank/DDBJ databases">
        <authorList>
            <person name="Gilroy R."/>
        </authorList>
    </citation>
    <scope>NUCLEOTIDE SEQUENCE</scope>
    <source>
        <strain evidence="2">CHK169-2315</strain>
    </source>
</reference>
<protein>
    <submittedName>
        <fullName evidence="2">YtzI protein</fullName>
    </submittedName>
</protein>
<comment type="caution">
    <text evidence="2">The sequence shown here is derived from an EMBL/GenBank/DDBJ whole genome shotgun (WGS) entry which is preliminary data.</text>
</comment>
<dbReference type="InterPro" id="IPR047753">
    <property type="entry name" value="YtzI-like"/>
</dbReference>
<dbReference type="AlphaFoldDB" id="A0A9D1PLW1"/>
<evidence type="ECO:0000313" key="2">
    <source>
        <dbReference type="EMBL" id="HIV74467.1"/>
    </source>
</evidence>
<dbReference type="Proteomes" id="UP000823937">
    <property type="component" value="Unassembled WGS sequence"/>
</dbReference>
<name>A0A9D1PLW1_9BACI</name>
<dbReference type="EMBL" id="DXHX01000075">
    <property type="protein sequence ID" value="HIV74467.1"/>
    <property type="molecule type" value="Genomic_DNA"/>
</dbReference>
<organism evidence="2 3">
    <name type="scientific">Candidatus Pseudogracilibacillus intestinigallinarum</name>
    <dbReference type="NCBI Taxonomy" id="2838742"/>
    <lineage>
        <taxon>Bacteria</taxon>
        <taxon>Bacillati</taxon>
        <taxon>Bacillota</taxon>
        <taxon>Bacilli</taxon>
        <taxon>Bacillales</taxon>
        <taxon>Bacillaceae</taxon>
        <taxon>Pseudogracilibacillus</taxon>
    </lineage>
</organism>
<proteinExistence type="predicted"/>
<keyword evidence="1" id="KW-0812">Transmembrane</keyword>
<sequence>MVVTSIVVGLVLTVLTLVLTLVTISKGYSYKHTIDPLNKEDEVREFSGNGKRL</sequence>
<feature type="transmembrane region" description="Helical" evidence="1">
    <location>
        <begin position="6"/>
        <end position="24"/>
    </location>
</feature>
<keyword evidence="1" id="KW-1133">Transmembrane helix</keyword>
<evidence type="ECO:0000313" key="3">
    <source>
        <dbReference type="Proteomes" id="UP000823937"/>
    </source>
</evidence>